<keyword evidence="2" id="KW-1185">Reference proteome</keyword>
<sequence>MYLYTLSIYYSCSRRTSHREWRQTGLQDSGGSCAHPIFPTCSARGDSTPRAPCTPAQTARACSSSTYSKSRNMAASIPRWCISTSSYREWGRKLAAACSTERFSHLTALAAAAMR</sequence>
<gene>
    <name evidence="1" type="ORF">OE88DRAFT_1359531</name>
</gene>
<dbReference type="AlphaFoldDB" id="A0A5C3MJV1"/>
<proteinExistence type="predicted"/>
<accession>A0A5C3MJV1</accession>
<name>A0A5C3MJV1_9AGAM</name>
<dbReference type="EMBL" id="ML213567">
    <property type="protein sequence ID" value="TFK45187.1"/>
    <property type="molecule type" value="Genomic_DNA"/>
</dbReference>
<evidence type="ECO:0000313" key="1">
    <source>
        <dbReference type="EMBL" id="TFK45187.1"/>
    </source>
</evidence>
<organism evidence="1 2">
    <name type="scientific">Heliocybe sulcata</name>
    <dbReference type="NCBI Taxonomy" id="5364"/>
    <lineage>
        <taxon>Eukaryota</taxon>
        <taxon>Fungi</taxon>
        <taxon>Dikarya</taxon>
        <taxon>Basidiomycota</taxon>
        <taxon>Agaricomycotina</taxon>
        <taxon>Agaricomycetes</taxon>
        <taxon>Gloeophyllales</taxon>
        <taxon>Gloeophyllaceae</taxon>
        <taxon>Heliocybe</taxon>
    </lineage>
</organism>
<dbReference type="Proteomes" id="UP000305948">
    <property type="component" value="Unassembled WGS sequence"/>
</dbReference>
<protein>
    <submittedName>
        <fullName evidence="1">Uncharacterized protein</fullName>
    </submittedName>
</protein>
<evidence type="ECO:0000313" key="2">
    <source>
        <dbReference type="Proteomes" id="UP000305948"/>
    </source>
</evidence>
<reference evidence="1 2" key="1">
    <citation type="journal article" date="2019" name="Nat. Ecol. Evol.">
        <title>Megaphylogeny resolves global patterns of mushroom evolution.</title>
        <authorList>
            <person name="Varga T."/>
            <person name="Krizsan K."/>
            <person name="Foldi C."/>
            <person name="Dima B."/>
            <person name="Sanchez-Garcia M."/>
            <person name="Sanchez-Ramirez S."/>
            <person name="Szollosi G.J."/>
            <person name="Szarkandi J.G."/>
            <person name="Papp V."/>
            <person name="Albert L."/>
            <person name="Andreopoulos W."/>
            <person name="Angelini C."/>
            <person name="Antonin V."/>
            <person name="Barry K.W."/>
            <person name="Bougher N.L."/>
            <person name="Buchanan P."/>
            <person name="Buyck B."/>
            <person name="Bense V."/>
            <person name="Catcheside P."/>
            <person name="Chovatia M."/>
            <person name="Cooper J."/>
            <person name="Damon W."/>
            <person name="Desjardin D."/>
            <person name="Finy P."/>
            <person name="Geml J."/>
            <person name="Haridas S."/>
            <person name="Hughes K."/>
            <person name="Justo A."/>
            <person name="Karasinski D."/>
            <person name="Kautmanova I."/>
            <person name="Kiss B."/>
            <person name="Kocsube S."/>
            <person name="Kotiranta H."/>
            <person name="LaButti K.M."/>
            <person name="Lechner B.E."/>
            <person name="Liimatainen K."/>
            <person name="Lipzen A."/>
            <person name="Lukacs Z."/>
            <person name="Mihaltcheva S."/>
            <person name="Morgado L.N."/>
            <person name="Niskanen T."/>
            <person name="Noordeloos M.E."/>
            <person name="Ohm R.A."/>
            <person name="Ortiz-Santana B."/>
            <person name="Ovrebo C."/>
            <person name="Racz N."/>
            <person name="Riley R."/>
            <person name="Savchenko A."/>
            <person name="Shiryaev A."/>
            <person name="Soop K."/>
            <person name="Spirin V."/>
            <person name="Szebenyi C."/>
            <person name="Tomsovsky M."/>
            <person name="Tulloss R.E."/>
            <person name="Uehling J."/>
            <person name="Grigoriev I.V."/>
            <person name="Vagvolgyi C."/>
            <person name="Papp T."/>
            <person name="Martin F.M."/>
            <person name="Miettinen O."/>
            <person name="Hibbett D.S."/>
            <person name="Nagy L.G."/>
        </authorList>
    </citation>
    <scope>NUCLEOTIDE SEQUENCE [LARGE SCALE GENOMIC DNA]</scope>
    <source>
        <strain evidence="1 2">OMC1185</strain>
    </source>
</reference>